<feature type="compositionally biased region" description="Basic and acidic residues" evidence="1">
    <location>
        <begin position="1016"/>
        <end position="1027"/>
    </location>
</feature>
<feature type="compositionally biased region" description="Acidic residues" evidence="1">
    <location>
        <begin position="1068"/>
        <end position="1079"/>
    </location>
</feature>
<dbReference type="Proteomes" id="UP000179807">
    <property type="component" value="Unassembled WGS sequence"/>
</dbReference>
<dbReference type="InterPro" id="IPR032675">
    <property type="entry name" value="LRR_dom_sf"/>
</dbReference>
<accession>A0A1J4K1R9</accession>
<dbReference type="PANTHER" id="PTHR24114">
    <property type="entry name" value="LEUCINE RICH REPEAT FAMILY PROTEIN"/>
    <property type="match status" value="1"/>
</dbReference>
<feature type="compositionally biased region" description="Basic and acidic residues" evidence="1">
    <location>
        <begin position="749"/>
        <end position="764"/>
    </location>
</feature>
<sequence>MKGKNRHSSKSKNNSLDKNPVLSIDSLPPKIKSSMNESFESLDNIIFVTSIEKLNIHGEVYENSIFAMSLSKIGIFSEKSKDNMILRFFNVLELSKFTLFKNKSNNPQLSITVGADDILFLSGPILQISRLIFRNYTFATISLPKALRITFETYDEEIFPLYKIPLSIAQIFQFRYYALCAQNNVEYDHSIVQYFHSLVKSRDTLFNLKHLPNKFNPRQMKPIFQSLTFIPIIYGISCKDSDTPTIFSDVASLLQSTLYIRYLKLINCNATKGIKELSKAISSNPNLPLEQLFFNDNEIDDASLLIEALSKLESNLTHLSLTNCGLDEDNFELLCDALLNSKSLKELKYLGIGGAELSDKAIKLLSKYIKENDKLETLDLSGSSTFGQILRSISKSSIKELKLADCDFDDESVEQLNYLAQNINSLDISGSNLNFYEVSDILAAFGRNQKDLLTIKINKLNFSKDRSFSILRGFMLNDFEKWKSIEMDETQISSTELLAYQALFLRMINLEYLSLSSNFQEADAENVSKLLEIKSLKSLNLANSQCSSIIPQIIKSNLKSINLSSNELTDKDAIKLLSSENFECVKLNDNSFSDFGKIVDIANNNPNLNTSPLKHGLSTILKPNAIYSELIANVINKFNTSQHSSINEDLLVPYPFPETDHDSETLDIGDPEMYDLPNINTLAIESNYSMQKIKKVSIYPPIEVVNNPQFEVEDQSEVSIDELMNTNLIPTLSDTMFAGLGGSISDSSVQEKEKSTHKINKQDDILDNMDSPSLAPGDYQVPIHKENEYDTVNSMTNSESVPPKPLHDFAPPLSDSEKEEESDNINKSSFVSDSDDGWVTVSSNPPVDNINVAISKGTPKRMFSPGDSEVSSPEKEVKKDDNKHKGFDTKNSTENSPKQKYPNNKKSNTNKNMFDDSEIESSDSAAMINKRNEKLMQEGIEEYYSDDNDTKYNNTQQNRNIVESKVSSKKRNDFSSSDDESDQELKKRNNINKKNDFGSEYDYYSEANIQDNNISKGRESFGKDAQKQKRVTQKKRPSFDSETESESEIEKVNQKGKPQSLNDKMFYGEEEDESNENEQDTYLQKSSQQKQKQTSTAKNKFNESDSEDIPKPKPTPTPPRSPSTHKSKIPGRGSTTKSSKKKLSDSDEIPQSPNSKHKSRLPTPNDLRQSPGTLRKSNDDFSKSPSGHKSRIPGIRNQSPSKPTSIGKPHAYSKSDVEDDSSFEEETKKKQTPIKENVDKEISNDTPKGSPPKKQRNFFSSENEEEDENHNFNSSFDDDKKVKDIKGFNNDLIISNQTESDLDRVDQIQDNSQSKQIVPDRKIQMKKPLQTNRPNFSPEKDMEEDDEEETNKEAKADEKNHEVPEHKKYMNRRLLVSSEYDYDNNSEEEQMFSYNSTENHNLINSPPKQKNLSECSSESENFNNTNTKNNNNKSPRRNLHHSDSDENKSARLGENELDGLENKDNFNQFESSESFESKQPVKFSRIPSIPKIGNQRNQGTENMPIIQSPSDSILEKHPSLSEEAAEIMKSRHEQKMKEKRLPKRVLNDFDTTSSEFQSQERFTDIYPEEEEINEKAKQPTNKSTNNQINKPSKNSTPKKISRMLSESSDSDSDAPKKKSTPNSHKQTSPQRASKSISIKIEPPKPSPEESLKSIQDFISFTSSLFQIQKRKKHKNQVNPLMLAFSPPVLVAE</sequence>
<feature type="compositionally biased region" description="Basic and acidic residues" evidence="1">
    <location>
        <begin position="1351"/>
        <end position="1368"/>
    </location>
</feature>
<dbReference type="GeneID" id="94827525"/>
<protein>
    <recommendedName>
        <fullName evidence="4">Leucine Rich Repeat family protein</fullName>
    </recommendedName>
</protein>
<feature type="region of interest" description="Disordered" evidence="1">
    <location>
        <begin position="1"/>
        <end position="21"/>
    </location>
</feature>
<evidence type="ECO:0000313" key="2">
    <source>
        <dbReference type="EMBL" id="OHT05385.1"/>
    </source>
</evidence>
<dbReference type="OrthoDB" id="5988262at2759"/>
<feature type="compositionally biased region" description="Polar residues" evidence="1">
    <location>
        <begin position="1494"/>
        <end position="1506"/>
    </location>
</feature>
<feature type="compositionally biased region" description="Polar residues" evidence="1">
    <location>
        <begin position="1549"/>
        <end position="1560"/>
    </location>
</feature>
<dbReference type="Gene3D" id="3.80.10.10">
    <property type="entry name" value="Ribonuclease Inhibitor"/>
    <property type="match status" value="1"/>
</dbReference>
<dbReference type="EMBL" id="MLAK01000760">
    <property type="protein sequence ID" value="OHT05385.1"/>
    <property type="molecule type" value="Genomic_DNA"/>
</dbReference>
<dbReference type="PANTHER" id="PTHR24114:SF2">
    <property type="entry name" value="F-BOX DOMAIN-CONTAINING PROTEIN-RELATED"/>
    <property type="match status" value="1"/>
</dbReference>
<feature type="region of interest" description="Disordered" evidence="1">
    <location>
        <begin position="793"/>
        <end position="1506"/>
    </location>
</feature>
<dbReference type="InterPro" id="IPR001611">
    <property type="entry name" value="Leu-rich_rpt"/>
</dbReference>
<feature type="compositionally biased region" description="Polar residues" evidence="1">
    <location>
        <begin position="889"/>
        <end position="912"/>
    </location>
</feature>
<comment type="caution">
    <text evidence="2">The sequence shown here is derived from an EMBL/GenBank/DDBJ whole genome shotgun (WGS) entry which is preliminary data.</text>
</comment>
<evidence type="ECO:0000256" key="1">
    <source>
        <dbReference type="SAM" id="MobiDB-lite"/>
    </source>
</evidence>
<feature type="region of interest" description="Disordered" evidence="1">
    <location>
        <begin position="1528"/>
        <end position="1650"/>
    </location>
</feature>
<feature type="compositionally biased region" description="Basic residues" evidence="1">
    <location>
        <begin position="1"/>
        <end position="10"/>
    </location>
</feature>
<reference evidence="2" key="1">
    <citation type="submission" date="2016-10" db="EMBL/GenBank/DDBJ databases">
        <authorList>
            <person name="Benchimol M."/>
            <person name="Almeida L.G."/>
            <person name="Vasconcelos A.T."/>
            <person name="Perreira-Neves A."/>
            <person name="Rosa I.A."/>
            <person name="Tasca T."/>
            <person name="Bogo M.R."/>
            <person name="de Souza W."/>
        </authorList>
    </citation>
    <scope>NUCLEOTIDE SEQUENCE [LARGE SCALE GENOMIC DNA]</scope>
    <source>
        <strain evidence="2">K</strain>
    </source>
</reference>
<feature type="compositionally biased region" description="Low complexity" evidence="1">
    <location>
        <begin position="1410"/>
        <end position="1433"/>
    </location>
</feature>
<feature type="compositionally biased region" description="Basic and acidic residues" evidence="1">
    <location>
        <begin position="872"/>
        <end position="888"/>
    </location>
</feature>
<feature type="compositionally biased region" description="Polar residues" evidence="1">
    <location>
        <begin position="1392"/>
        <end position="1408"/>
    </location>
</feature>
<feature type="compositionally biased region" description="Basic and acidic residues" evidence="1">
    <location>
        <begin position="983"/>
        <end position="997"/>
    </location>
</feature>
<keyword evidence="3" id="KW-1185">Reference proteome</keyword>
<feature type="compositionally biased region" description="Low complexity" evidence="1">
    <location>
        <begin position="1084"/>
        <end position="1096"/>
    </location>
</feature>
<proteinExistence type="predicted"/>
<dbReference type="InterPro" id="IPR052394">
    <property type="entry name" value="LRR-containing"/>
</dbReference>
<feature type="compositionally biased region" description="Pro residues" evidence="1">
    <location>
        <begin position="1112"/>
        <end position="1121"/>
    </location>
</feature>
<feature type="compositionally biased region" description="Polar residues" evidence="1">
    <location>
        <begin position="951"/>
        <end position="961"/>
    </location>
</feature>
<feature type="compositionally biased region" description="Acidic residues" evidence="1">
    <location>
        <begin position="1341"/>
        <end position="1350"/>
    </location>
</feature>
<feature type="compositionally biased region" description="Acidic residues" evidence="1">
    <location>
        <begin position="1380"/>
        <end position="1390"/>
    </location>
</feature>
<dbReference type="VEuPathDB" id="TrichDB:TRFO_05979"/>
<gene>
    <name evidence="2" type="ORF">TRFO_05979</name>
</gene>
<organism evidence="2 3">
    <name type="scientific">Tritrichomonas foetus</name>
    <dbReference type="NCBI Taxonomy" id="1144522"/>
    <lineage>
        <taxon>Eukaryota</taxon>
        <taxon>Metamonada</taxon>
        <taxon>Parabasalia</taxon>
        <taxon>Tritrichomonadida</taxon>
        <taxon>Tritrichomonadidae</taxon>
        <taxon>Tritrichomonas</taxon>
    </lineage>
</organism>
<feature type="region of interest" description="Disordered" evidence="1">
    <location>
        <begin position="743"/>
        <end position="780"/>
    </location>
</feature>
<feature type="compositionally biased region" description="Basic and acidic residues" evidence="1">
    <location>
        <begin position="1100"/>
        <end position="1111"/>
    </location>
</feature>
<dbReference type="RefSeq" id="XP_068358521.1">
    <property type="nucleotide sequence ID" value="XM_068492821.1"/>
</dbReference>
<feature type="compositionally biased region" description="Basic and acidic residues" evidence="1">
    <location>
        <begin position="1277"/>
        <end position="1286"/>
    </location>
</feature>
<name>A0A1J4K1R9_9EUKA</name>
<feature type="compositionally biased region" description="Polar residues" evidence="1">
    <location>
        <begin position="1578"/>
        <end position="1598"/>
    </location>
</feature>
<evidence type="ECO:0000313" key="3">
    <source>
        <dbReference type="Proteomes" id="UP000179807"/>
    </source>
</evidence>
<dbReference type="PROSITE" id="PS51450">
    <property type="entry name" value="LRR"/>
    <property type="match status" value="1"/>
</dbReference>
<evidence type="ECO:0008006" key="4">
    <source>
        <dbReference type="Google" id="ProtNLM"/>
    </source>
</evidence>
<dbReference type="SUPFAM" id="SSF52047">
    <property type="entry name" value="RNI-like"/>
    <property type="match status" value="1"/>
</dbReference>
<feature type="compositionally biased region" description="Polar residues" evidence="1">
    <location>
        <begin position="1620"/>
        <end position="1632"/>
    </location>
</feature>
<feature type="compositionally biased region" description="Basic and acidic residues" evidence="1">
    <location>
        <begin position="1440"/>
        <end position="1464"/>
    </location>
</feature>